<organism evidence="10 11">
    <name type="scientific">Dissostichus mawsoni</name>
    <name type="common">Antarctic cod</name>
    <dbReference type="NCBI Taxonomy" id="36200"/>
    <lineage>
        <taxon>Eukaryota</taxon>
        <taxon>Metazoa</taxon>
        <taxon>Chordata</taxon>
        <taxon>Craniata</taxon>
        <taxon>Vertebrata</taxon>
        <taxon>Euteleostomi</taxon>
        <taxon>Actinopterygii</taxon>
        <taxon>Neopterygii</taxon>
        <taxon>Teleostei</taxon>
        <taxon>Neoteleostei</taxon>
        <taxon>Acanthomorphata</taxon>
        <taxon>Eupercaria</taxon>
        <taxon>Perciformes</taxon>
        <taxon>Notothenioidei</taxon>
        <taxon>Nototheniidae</taxon>
        <taxon>Dissostichus</taxon>
    </lineage>
</organism>
<evidence type="ECO:0000256" key="8">
    <source>
        <dbReference type="SAM" id="Phobius"/>
    </source>
</evidence>
<evidence type="ECO:0000256" key="2">
    <source>
        <dbReference type="ARBA" id="ARBA00010487"/>
    </source>
</evidence>
<dbReference type="Pfam" id="PF04791">
    <property type="entry name" value="LMBR1"/>
    <property type="match status" value="2"/>
</dbReference>
<sequence>MVLFGTLLAWYLCFLIVFILPLDVSTVCPSESLIPPVCPSESLIPLSTIYKQCKIDHEEPAPSLSPSANHTDANTSATPTKSAVKPCYKPWSYIPDGIMPVFWRVVYWTSQCLTWLLLPFMQSYARSGGFSITGKIKTALIENAIYYGTYLLIFGSLLIYVAVHPEWHLSWYELQSIGITAANTWGLFLLVLLLGYGLVEIPRSYWNSSRHGHLLIKTYFKASKLMTEKADAEENLEDIMEEVRKFSESIKYNHPLRKYIDTVLRKCPLDYQEKMGRNMDDYEDFDDKQNTYPSEKSLVKLHKQVRHTGDLRKLRDLRNRRTRWSLRFIRCVCFQVIYAVQRHNRTQVQWQILLQQALHLEDVAKNESSSAHQFLHSFPSSEPPSWVGRYLYTPTAEWYWECLLKCWFYRCLSVVLSVFSVCVVWSECTFFSTRPVLSLIRVFNYYYLAPHHQTDAYSLQFSGMSIMGSMRVLSFIANGFYIYYPMLIVILCIATYFSLGTRCLNLLGFQQFVGDMEGALCQREDPSVRSHEMKETSYSDRNPQASHSQRDNMELLQDAEPLDYNADTVEESSCSVCVLTHCFSQTCRAVSVHVVVSEPDIRRRLRKHLQHLETSGNTWKHLGTPGTPGVFPGALL</sequence>
<evidence type="ECO:0000256" key="4">
    <source>
        <dbReference type="ARBA" id="ARBA00022989"/>
    </source>
</evidence>
<dbReference type="Proteomes" id="UP000518266">
    <property type="component" value="Unassembled WGS sequence"/>
</dbReference>
<feature type="region of interest" description="Disordered" evidence="7">
    <location>
        <begin position="60"/>
        <end position="81"/>
    </location>
</feature>
<feature type="region of interest" description="Disordered" evidence="7">
    <location>
        <begin position="616"/>
        <end position="636"/>
    </location>
</feature>
<evidence type="ECO:0000313" key="11">
    <source>
        <dbReference type="Proteomes" id="UP000518266"/>
    </source>
</evidence>
<keyword evidence="3 8" id="KW-0812">Transmembrane</keyword>
<evidence type="ECO:0000256" key="6">
    <source>
        <dbReference type="SAM" id="Coils"/>
    </source>
</evidence>
<feature type="transmembrane region" description="Helical" evidence="8">
    <location>
        <begin position="105"/>
        <end position="124"/>
    </location>
</feature>
<dbReference type="PANTHER" id="PTHR21355:SF0">
    <property type="entry name" value="G-PROTEIN COUPLED RECEPTOR-ASSOCIATED PROTEIN LMBRD2"/>
    <property type="match status" value="1"/>
</dbReference>
<keyword evidence="9" id="KW-0732">Signal</keyword>
<dbReference type="GO" id="GO:0071875">
    <property type="term" value="P:adrenergic receptor signaling pathway"/>
    <property type="evidence" value="ECO:0007669"/>
    <property type="project" value="TreeGrafter"/>
</dbReference>
<feature type="chain" id="PRO_5029821363" description="LMBR1 domain containing 2b" evidence="9">
    <location>
        <begin position="27"/>
        <end position="636"/>
    </location>
</feature>
<feature type="signal peptide" evidence="9">
    <location>
        <begin position="1"/>
        <end position="26"/>
    </location>
</feature>
<feature type="compositionally biased region" description="Polar residues" evidence="7">
    <location>
        <begin position="64"/>
        <end position="81"/>
    </location>
</feature>
<feature type="coiled-coil region" evidence="6">
    <location>
        <begin position="222"/>
        <end position="249"/>
    </location>
</feature>
<dbReference type="OrthoDB" id="203099at2759"/>
<keyword evidence="4 8" id="KW-1133">Transmembrane helix</keyword>
<evidence type="ECO:0000256" key="5">
    <source>
        <dbReference type="ARBA" id="ARBA00023136"/>
    </source>
</evidence>
<evidence type="ECO:0000256" key="3">
    <source>
        <dbReference type="ARBA" id="ARBA00022692"/>
    </source>
</evidence>
<comment type="caution">
    <text evidence="10">The sequence shown here is derived from an EMBL/GenBank/DDBJ whole genome shotgun (WGS) entry which is preliminary data.</text>
</comment>
<feature type="transmembrane region" description="Helical" evidence="8">
    <location>
        <begin position="472"/>
        <end position="497"/>
    </location>
</feature>
<evidence type="ECO:0000256" key="9">
    <source>
        <dbReference type="SAM" id="SignalP"/>
    </source>
</evidence>
<feature type="transmembrane region" description="Helical" evidence="8">
    <location>
        <begin position="144"/>
        <end position="163"/>
    </location>
</feature>
<protein>
    <recommendedName>
        <fullName evidence="12">LMBR1 domain containing 2b</fullName>
    </recommendedName>
</protein>
<name>A0A7J5Y309_DISMA</name>
<dbReference type="AlphaFoldDB" id="A0A7J5Y309"/>
<accession>A0A7J5Y309</accession>
<keyword evidence="5 8" id="KW-0472">Membrane</keyword>
<feature type="region of interest" description="Disordered" evidence="7">
    <location>
        <begin position="526"/>
        <end position="549"/>
    </location>
</feature>
<evidence type="ECO:0000313" key="10">
    <source>
        <dbReference type="EMBL" id="KAF3843834.1"/>
    </source>
</evidence>
<evidence type="ECO:0000256" key="7">
    <source>
        <dbReference type="SAM" id="MobiDB-lite"/>
    </source>
</evidence>
<gene>
    <name evidence="10" type="ORF">F7725_002683</name>
</gene>
<dbReference type="PANTHER" id="PTHR21355">
    <property type="entry name" value="G-PROTEIN COUPLED RECEPTOR-ASSOCIATED PROTEIN LMBRD2"/>
    <property type="match status" value="1"/>
</dbReference>
<dbReference type="InterPro" id="IPR006876">
    <property type="entry name" value="LMBR1-like_membr_prot"/>
</dbReference>
<keyword evidence="6" id="KW-0175">Coiled coil</keyword>
<reference evidence="10 11" key="1">
    <citation type="submission" date="2020-03" db="EMBL/GenBank/DDBJ databases">
        <title>Dissostichus mawsoni Genome sequencing and assembly.</title>
        <authorList>
            <person name="Park H."/>
        </authorList>
    </citation>
    <scope>NUCLEOTIDE SEQUENCE [LARGE SCALE GENOMIC DNA]</scope>
    <source>
        <strain evidence="10">DM0001</strain>
        <tissue evidence="10">Muscle</tissue>
    </source>
</reference>
<dbReference type="InterPro" id="IPR051584">
    <property type="entry name" value="GPCR-associated_LMBR1"/>
</dbReference>
<comment type="subcellular location">
    <subcellularLocation>
        <location evidence="1">Membrane</location>
        <topology evidence="1">Multi-pass membrane protein</topology>
    </subcellularLocation>
</comment>
<dbReference type="GO" id="GO:0016020">
    <property type="term" value="C:membrane"/>
    <property type="evidence" value="ECO:0007669"/>
    <property type="project" value="UniProtKB-SubCell"/>
</dbReference>
<dbReference type="EMBL" id="JAAKFY010000018">
    <property type="protein sequence ID" value="KAF3843834.1"/>
    <property type="molecule type" value="Genomic_DNA"/>
</dbReference>
<keyword evidence="11" id="KW-1185">Reference proteome</keyword>
<feature type="compositionally biased region" description="Basic and acidic residues" evidence="7">
    <location>
        <begin position="526"/>
        <end position="538"/>
    </location>
</feature>
<proteinExistence type="inferred from homology"/>
<comment type="similarity">
    <text evidence="2">Belongs to the LIMR family.</text>
</comment>
<evidence type="ECO:0008006" key="12">
    <source>
        <dbReference type="Google" id="ProtNLM"/>
    </source>
</evidence>
<evidence type="ECO:0000256" key="1">
    <source>
        <dbReference type="ARBA" id="ARBA00004141"/>
    </source>
</evidence>
<feature type="transmembrane region" description="Helical" evidence="8">
    <location>
        <begin position="175"/>
        <end position="199"/>
    </location>
</feature>